<dbReference type="OrthoDB" id="6767064at2759"/>
<gene>
    <name evidence="3" type="primary">LOC115880151</name>
</gene>
<reference evidence="3" key="1">
    <citation type="submission" date="2025-08" db="UniProtKB">
        <authorList>
            <consortium name="RefSeq"/>
        </authorList>
    </citation>
    <scope>IDENTIFICATION</scope>
    <source>
        <tissue evidence="3">Gonads</tissue>
    </source>
</reference>
<dbReference type="Proteomes" id="UP000504635">
    <property type="component" value="Unplaced"/>
</dbReference>
<evidence type="ECO:0000313" key="3">
    <source>
        <dbReference type="RefSeq" id="XP_030753144.1"/>
    </source>
</evidence>
<sequence>MAFACPALNVICHKCKFKGHYEKYCKSTRIFRPTNKSATTGPPKKKFKPGQNDRAVHNVSDAADDTEYVFHLDGDEDTVTCEVGGVNVDMLIDSGNFIKQDEKYLF</sequence>
<dbReference type="GeneID" id="115880151"/>
<dbReference type="InParanoid" id="A0A6J2XR70"/>
<name>A0A6J2XR70_SITOR</name>
<proteinExistence type="predicted"/>
<dbReference type="RefSeq" id="XP_030753144.1">
    <property type="nucleotide sequence ID" value="XM_030897284.1"/>
</dbReference>
<evidence type="ECO:0000313" key="2">
    <source>
        <dbReference type="Proteomes" id="UP000504635"/>
    </source>
</evidence>
<protein>
    <submittedName>
        <fullName evidence="3">Uncharacterized protein LOC115880151</fullName>
    </submittedName>
</protein>
<accession>A0A6J2XR70</accession>
<organism evidence="2 3">
    <name type="scientific">Sitophilus oryzae</name>
    <name type="common">Rice weevil</name>
    <name type="synonym">Curculio oryzae</name>
    <dbReference type="NCBI Taxonomy" id="7048"/>
    <lineage>
        <taxon>Eukaryota</taxon>
        <taxon>Metazoa</taxon>
        <taxon>Ecdysozoa</taxon>
        <taxon>Arthropoda</taxon>
        <taxon>Hexapoda</taxon>
        <taxon>Insecta</taxon>
        <taxon>Pterygota</taxon>
        <taxon>Neoptera</taxon>
        <taxon>Endopterygota</taxon>
        <taxon>Coleoptera</taxon>
        <taxon>Polyphaga</taxon>
        <taxon>Cucujiformia</taxon>
        <taxon>Curculionidae</taxon>
        <taxon>Dryophthorinae</taxon>
        <taxon>Sitophilus</taxon>
    </lineage>
</organism>
<keyword evidence="2" id="KW-1185">Reference proteome</keyword>
<dbReference type="KEGG" id="soy:115880151"/>
<feature type="region of interest" description="Disordered" evidence="1">
    <location>
        <begin position="34"/>
        <end position="53"/>
    </location>
</feature>
<dbReference type="AlphaFoldDB" id="A0A6J2XR70"/>
<evidence type="ECO:0000256" key="1">
    <source>
        <dbReference type="SAM" id="MobiDB-lite"/>
    </source>
</evidence>